<dbReference type="EMBL" id="REGN01000280">
    <property type="protein sequence ID" value="RNA43071.1"/>
    <property type="molecule type" value="Genomic_DNA"/>
</dbReference>
<organism evidence="2 3">
    <name type="scientific">Brachionus plicatilis</name>
    <name type="common">Marine rotifer</name>
    <name type="synonym">Brachionus muelleri</name>
    <dbReference type="NCBI Taxonomy" id="10195"/>
    <lineage>
        <taxon>Eukaryota</taxon>
        <taxon>Metazoa</taxon>
        <taxon>Spiralia</taxon>
        <taxon>Gnathifera</taxon>
        <taxon>Rotifera</taxon>
        <taxon>Eurotatoria</taxon>
        <taxon>Monogononta</taxon>
        <taxon>Pseudotrocha</taxon>
        <taxon>Ploima</taxon>
        <taxon>Brachionidae</taxon>
        <taxon>Brachionus</taxon>
    </lineage>
</organism>
<dbReference type="GO" id="GO:0006913">
    <property type="term" value="P:nucleocytoplasmic transport"/>
    <property type="evidence" value="ECO:0007669"/>
    <property type="project" value="TreeGrafter"/>
</dbReference>
<dbReference type="Pfam" id="PF25460">
    <property type="entry name" value="Beta-prop_Aladin"/>
    <property type="match status" value="1"/>
</dbReference>
<dbReference type="STRING" id="10195.A0A3M7T502"/>
<evidence type="ECO:0000313" key="3">
    <source>
        <dbReference type="Proteomes" id="UP000276133"/>
    </source>
</evidence>
<evidence type="ECO:0000313" key="2">
    <source>
        <dbReference type="EMBL" id="RNA43071.1"/>
    </source>
</evidence>
<dbReference type="PANTHER" id="PTHR14494">
    <property type="entry name" value="ALADIN/ADRACALIN/AAAS"/>
    <property type="match status" value="1"/>
</dbReference>
<proteinExistence type="predicted"/>
<keyword evidence="3" id="KW-1185">Reference proteome</keyword>
<reference evidence="2 3" key="1">
    <citation type="journal article" date="2018" name="Sci. Rep.">
        <title>Genomic signatures of local adaptation to the degree of environmental predictability in rotifers.</title>
        <authorList>
            <person name="Franch-Gras L."/>
            <person name="Hahn C."/>
            <person name="Garcia-Roger E.M."/>
            <person name="Carmona M.J."/>
            <person name="Serra M."/>
            <person name="Gomez A."/>
        </authorList>
    </citation>
    <scope>NUCLEOTIDE SEQUENCE [LARGE SCALE GENOMIC DNA]</scope>
    <source>
        <strain evidence="2">HYR1</strain>
    </source>
</reference>
<comment type="caution">
    <text evidence="2">The sequence shown here is derived from an EMBL/GenBank/DDBJ whole genome shotgun (WGS) entry which is preliminary data.</text>
</comment>
<dbReference type="InterPro" id="IPR045139">
    <property type="entry name" value="Aladin"/>
</dbReference>
<protein>
    <submittedName>
        <fullName evidence="2">Aladin isoform X1</fullName>
    </submittedName>
</protein>
<dbReference type="SUPFAM" id="SSF50978">
    <property type="entry name" value="WD40 repeat-like"/>
    <property type="match status" value="1"/>
</dbReference>
<sequence>MNFFPNVTNLTYTEEPSRIHDIENYSTINSKSILQAFPTVSLNQPSCGFSETNAYFESSNSCDFDKKLINKHQLPLYESTSDILNQTESTTYAAHGSIIDKQPIFRRLLSAFFHNGLIGLCETVTQYQPNQQVPPLVKKIAKNLIKIIDTLNAPANPWILSSKETEFNLWTIKGKDWKNNVVRAFQWHPHSSKYAVAFKNDIVKIYSNNQPHVVLKHHSQQNITCLAWKPFYNSIIAVGCANCIIIWDTESSSVLLKPASSCSFILSKRYHNDIMDLQWYPKSDFLLSVASRDNQILIWDTMLKTCVPIKRIGNVGFSLARFSPSGFSLFTADLSTSFRIWKPVDYSSEKWINLHSRCSSASWSPDGSILLFTCEDCSLLYSLKFLPNGKQELDVVCDMSTISLNQNEISHLDQSILNRNSIGGYINDICWDLTGQRLAVSFKSKNLAMGHLNVVALFSTKFQPQLQVFPSGFISDVENSWPVAINFKPEFEPGALLTIVWSNGRIQHVPFYFNRIVDDYGKHETITNK</sequence>
<dbReference type="Proteomes" id="UP000276133">
    <property type="component" value="Unassembled WGS sequence"/>
</dbReference>
<dbReference type="InterPro" id="IPR057403">
    <property type="entry name" value="Beta-prop_Aladin"/>
</dbReference>
<feature type="domain" description="Aladin seven-bladed propeller" evidence="1">
    <location>
        <begin position="175"/>
        <end position="512"/>
    </location>
</feature>
<evidence type="ECO:0000259" key="1">
    <source>
        <dbReference type="Pfam" id="PF25460"/>
    </source>
</evidence>
<gene>
    <name evidence="2" type="ORF">BpHYR1_015961</name>
</gene>
<dbReference type="InterPro" id="IPR001680">
    <property type="entry name" value="WD40_rpt"/>
</dbReference>
<name>A0A3M7T502_BRAPC</name>
<dbReference type="SMART" id="SM00320">
    <property type="entry name" value="WD40"/>
    <property type="match status" value="5"/>
</dbReference>
<dbReference type="Gene3D" id="2.130.10.10">
    <property type="entry name" value="YVTN repeat-like/Quinoprotein amine dehydrogenase"/>
    <property type="match status" value="2"/>
</dbReference>
<dbReference type="AlphaFoldDB" id="A0A3M7T502"/>
<dbReference type="InterPro" id="IPR036322">
    <property type="entry name" value="WD40_repeat_dom_sf"/>
</dbReference>
<dbReference type="InterPro" id="IPR015943">
    <property type="entry name" value="WD40/YVTN_repeat-like_dom_sf"/>
</dbReference>
<dbReference type="GO" id="GO:0005643">
    <property type="term" value="C:nuclear pore"/>
    <property type="evidence" value="ECO:0007669"/>
    <property type="project" value="TreeGrafter"/>
</dbReference>
<dbReference type="OrthoDB" id="411991at2759"/>
<accession>A0A3M7T502</accession>
<dbReference type="PANTHER" id="PTHR14494:SF0">
    <property type="entry name" value="ALADIN"/>
    <property type="match status" value="1"/>
</dbReference>